<name>A0ABT8SQ64_9HYPH</name>
<comment type="similarity">
    <text evidence="1">Belongs to the CFA/CMAS family.</text>
</comment>
<evidence type="ECO:0000256" key="1">
    <source>
        <dbReference type="ARBA" id="ARBA00010815"/>
    </source>
</evidence>
<dbReference type="InterPro" id="IPR050723">
    <property type="entry name" value="CFA/CMAS"/>
</dbReference>
<dbReference type="EMBL" id="JAUKWQ010000001">
    <property type="protein sequence ID" value="MDO1580619.1"/>
    <property type="molecule type" value="Genomic_DNA"/>
</dbReference>
<dbReference type="PIRSF" id="PIRSF003085">
    <property type="entry name" value="CMAS"/>
    <property type="match status" value="1"/>
</dbReference>
<dbReference type="PANTHER" id="PTHR43667:SF2">
    <property type="entry name" value="FATTY ACID C-METHYL TRANSFERASE"/>
    <property type="match status" value="1"/>
</dbReference>
<keyword evidence="2 6" id="KW-0489">Methyltransferase</keyword>
<reference evidence="6" key="2">
    <citation type="submission" date="2023-07" db="EMBL/GenBank/DDBJ databases">
        <authorList>
            <person name="Sun H."/>
        </authorList>
    </citation>
    <scope>NUCLEOTIDE SEQUENCE</scope>
    <source>
        <strain evidence="6">05753</strain>
    </source>
</reference>
<dbReference type="InterPro" id="IPR029063">
    <property type="entry name" value="SAM-dependent_MTases_sf"/>
</dbReference>
<dbReference type="GO" id="GO:0032259">
    <property type="term" value="P:methylation"/>
    <property type="evidence" value="ECO:0007669"/>
    <property type="project" value="UniProtKB-KW"/>
</dbReference>
<keyword evidence="7" id="KW-1185">Reference proteome</keyword>
<dbReference type="Gene3D" id="3.40.50.150">
    <property type="entry name" value="Vaccinia Virus protein VP39"/>
    <property type="match status" value="1"/>
</dbReference>
<evidence type="ECO:0000256" key="2">
    <source>
        <dbReference type="ARBA" id="ARBA00022603"/>
    </source>
</evidence>
<sequence length="407" mass="46786">MTHAGHGDPLLVTDRIPFWERLLCRMLTRTRHGRLTVVFPGGREYHFGGHSAGPSATIEFKRARVIKRLMAGGGLGFARSYMDGDWATPDLGHVLDLAIANEADWERLEKPMALFARLAHLRHRLRHNSRKGSRRNIAFHYDLGNDFYRAWLDPSMTYSSAVFRSPDVSLEEAQAEKYGRIIRELGITADDHVLEIGCGWGGFMEQAIRETGCKVTGLTLSKEQAAYARQRLAEKGLSERGEIRLEDYRDVQGRFSKIVSIEMFEAVGEEHWPVYFERVKSLLVPGGQAMIQVITIDESRFEQYRRHADFIQTYIFPGGMLPTVSGFADLAEKAKLSVKDCFRFGRDYERTLLIWDRAFQSAWSRIVPLGFDERFYRMWHYYLHYCAVGFRTGRIDVAQFRLEKVAG</sequence>
<reference evidence="6" key="1">
    <citation type="journal article" date="2015" name="Int. J. Syst. Evol. Microbiol.">
        <title>Rhizobium oryzicola sp. nov., potential plant-growth-promoting endophytic bacteria isolated from rice roots.</title>
        <authorList>
            <person name="Zhang X.X."/>
            <person name="Gao J.S."/>
            <person name="Cao Y.H."/>
            <person name="Sheirdil R.A."/>
            <person name="Wang X.C."/>
            <person name="Zhang L."/>
        </authorList>
    </citation>
    <scope>NUCLEOTIDE SEQUENCE</scope>
    <source>
        <strain evidence="6">05753</strain>
    </source>
</reference>
<dbReference type="PANTHER" id="PTHR43667">
    <property type="entry name" value="CYCLOPROPANE-FATTY-ACYL-PHOSPHOLIPID SYNTHASE"/>
    <property type="match status" value="1"/>
</dbReference>
<organism evidence="6 7">
    <name type="scientific">Rhizobium oryzicola</name>
    <dbReference type="NCBI Taxonomy" id="1232668"/>
    <lineage>
        <taxon>Bacteria</taxon>
        <taxon>Pseudomonadati</taxon>
        <taxon>Pseudomonadota</taxon>
        <taxon>Alphaproteobacteria</taxon>
        <taxon>Hyphomicrobiales</taxon>
        <taxon>Rhizobiaceae</taxon>
        <taxon>Rhizobium/Agrobacterium group</taxon>
        <taxon>Rhizobium</taxon>
    </lineage>
</organism>
<evidence type="ECO:0000256" key="4">
    <source>
        <dbReference type="ARBA" id="ARBA00022691"/>
    </source>
</evidence>
<dbReference type="CDD" id="cd02440">
    <property type="entry name" value="AdoMet_MTases"/>
    <property type="match status" value="1"/>
</dbReference>
<accession>A0ABT8SQ64</accession>
<dbReference type="SUPFAM" id="SSF53335">
    <property type="entry name" value="S-adenosyl-L-methionine-dependent methyltransferases"/>
    <property type="match status" value="1"/>
</dbReference>
<keyword evidence="3 6" id="KW-0808">Transferase</keyword>
<dbReference type="Pfam" id="PF02353">
    <property type="entry name" value="CMAS"/>
    <property type="match status" value="1"/>
</dbReference>
<evidence type="ECO:0000256" key="5">
    <source>
        <dbReference type="ARBA" id="ARBA00023098"/>
    </source>
</evidence>
<evidence type="ECO:0000313" key="6">
    <source>
        <dbReference type="EMBL" id="MDO1580619.1"/>
    </source>
</evidence>
<evidence type="ECO:0000256" key="3">
    <source>
        <dbReference type="ARBA" id="ARBA00022679"/>
    </source>
</evidence>
<dbReference type="EC" id="2.1.1.-" evidence="6"/>
<dbReference type="InterPro" id="IPR003333">
    <property type="entry name" value="CMAS"/>
</dbReference>
<comment type="caution">
    <text evidence="6">The sequence shown here is derived from an EMBL/GenBank/DDBJ whole genome shotgun (WGS) entry which is preliminary data.</text>
</comment>
<keyword evidence="5" id="KW-0443">Lipid metabolism</keyword>
<protein>
    <submittedName>
        <fullName evidence="6">Cyclopropane-fatty-acyl-phospholipid synthase family protein</fullName>
        <ecNumber evidence="6">2.1.1.-</ecNumber>
    </submittedName>
</protein>
<evidence type="ECO:0000313" key="7">
    <source>
        <dbReference type="Proteomes" id="UP001169006"/>
    </source>
</evidence>
<dbReference type="RefSeq" id="WP_302074781.1">
    <property type="nucleotide sequence ID" value="NZ_JAUKWQ010000001.1"/>
</dbReference>
<keyword evidence="4" id="KW-0949">S-adenosyl-L-methionine</keyword>
<proteinExistence type="inferred from homology"/>
<gene>
    <name evidence="6" type="ORF">Q2T52_00775</name>
</gene>
<dbReference type="Proteomes" id="UP001169006">
    <property type="component" value="Unassembled WGS sequence"/>
</dbReference>
<dbReference type="GO" id="GO:0008168">
    <property type="term" value="F:methyltransferase activity"/>
    <property type="evidence" value="ECO:0007669"/>
    <property type="project" value="UniProtKB-KW"/>
</dbReference>